<feature type="transmembrane region" description="Helical" evidence="6">
    <location>
        <begin position="491"/>
        <end position="513"/>
    </location>
</feature>
<feature type="transmembrane region" description="Helical" evidence="6">
    <location>
        <begin position="188"/>
        <end position="208"/>
    </location>
</feature>
<feature type="transmembrane region" description="Helical" evidence="6">
    <location>
        <begin position="373"/>
        <end position="394"/>
    </location>
</feature>
<evidence type="ECO:0000313" key="7">
    <source>
        <dbReference type="EMBL" id="KAK6912737.1"/>
    </source>
</evidence>
<evidence type="ECO:0000256" key="1">
    <source>
        <dbReference type="ARBA" id="ARBA00004141"/>
    </source>
</evidence>
<evidence type="ECO:0000256" key="2">
    <source>
        <dbReference type="ARBA" id="ARBA00005982"/>
    </source>
</evidence>
<feature type="transmembrane region" description="Helical" evidence="6">
    <location>
        <begin position="415"/>
        <end position="432"/>
    </location>
</feature>
<dbReference type="Gene3D" id="1.20.1250.20">
    <property type="entry name" value="MFS general substrate transporter like domains"/>
    <property type="match status" value="1"/>
</dbReference>
<keyword evidence="3 6" id="KW-0812">Transmembrane</keyword>
<reference evidence="7 8" key="1">
    <citation type="submission" date="2023-12" db="EMBL/GenBank/DDBJ databases">
        <title>A high-quality genome assembly for Dillenia turbinata (Dilleniales).</title>
        <authorList>
            <person name="Chanderbali A."/>
        </authorList>
    </citation>
    <scope>NUCLEOTIDE SEQUENCE [LARGE SCALE GENOMIC DNA]</scope>
    <source>
        <strain evidence="7">LSX21</strain>
        <tissue evidence="7">Leaf</tissue>
    </source>
</reference>
<keyword evidence="4 6" id="KW-1133">Transmembrane helix</keyword>
<dbReference type="CDD" id="cd17416">
    <property type="entry name" value="MFS_NPF1_2"/>
    <property type="match status" value="1"/>
</dbReference>
<dbReference type="Pfam" id="PF00854">
    <property type="entry name" value="PTR2"/>
    <property type="match status" value="1"/>
</dbReference>
<feature type="transmembrane region" description="Helical" evidence="6">
    <location>
        <begin position="214"/>
        <end position="240"/>
    </location>
</feature>
<name>A0AAN8YU51_9MAGN</name>
<comment type="similarity">
    <text evidence="2">Belongs to the major facilitator superfamily. Proton-dependent oligopeptide transporter (POT/PTR) (TC 2.A.17) family.</text>
</comment>
<feature type="transmembrane region" description="Helical" evidence="6">
    <location>
        <begin position="70"/>
        <end position="89"/>
    </location>
</feature>
<dbReference type="PANTHER" id="PTHR11654">
    <property type="entry name" value="OLIGOPEPTIDE TRANSPORTER-RELATED"/>
    <property type="match status" value="1"/>
</dbReference>
<evidence type="ECO:0000256" key="6">
    <source>
        <dbReference type="SAM" id="Phobius"/>
    </source>
</evidence>
<dbReference type="GO" id="GO:0016020">
    <property type="term" value="C:membrane"/>
    <property type="evidence" value="ECO:0007669"/>
    <property type="project" value="UniProtKB-SubCell"/>
</dbReference>
<comment type="caution">
    <text evidence="7">The sequence shown here is derived from an EMBL/GenBank/DDBJ whole genome shotgun (WGS) entry which is preliminary data.</text>
</comment>
<sequence length="586" mass="64109">MESGSLEQRKMITEKLLNTPISNQRGGFRTLPFIIATEAFESVATIGLAPNMILYLTREYGLGLIQGTNIILIWTSASSFLPVLGAFLCDSFVGRFRMIAFGSVITLLGTIVLWLTATIPQARPSCGQFAEHCQSATTYQLVFLCSAFGLLSIGGGGIRSSSLAFGADQVTHNTDTERNSGLLQSFFSWYYVATCVGALVAVTGVVSIQDSMGWQVGFGVPVVLMLFSVLLFLLASPFYVKVRANSSLLTGFAQVLVASYKNRDLSVSSESTTQRYYHKGDSVLTMPCDKISFLNKACIIRNPEHDLNPDGRASDPWSLCTVEQVEELKALIKVIPIWSTGIMVSVCVNQNTFATLQAASMDRHVTSSYKFPAGSFSSFLIISLTVGIALYDRVILPLASKIMGKPVRLGVRERMGLGILFCCLSMAVSAIVESVRREIAANNGISDDLEAIVPMSAMWLIPQFCLNGLAEGFNAISQNEFYYSEFPRSMSSIASTLFGLGMGAASLLSSLIIRSVDSATRTWGGESWIPSNINKGHYDYYYGLLACLCLVNFWYFVICFRAYGPCEDGTSKIWDEVEKEVRDDDV</sequence>
<evidence type="ECO:0000313" key="8">
    <source>
        <dbReference type="Proteomes" id="UP001370490"/>
    </source>
</evidence>
<feature type="transmembrane region" description="Helical" evidence="6">
    <location>
        <begin position="137"/>
        <end position="158"/>
    </location>
</feature>
<feature type="transmembrane region" description="Helical" evidence="6">
    <location>
        <begin position="31"/>
        <end position="50"/>
    </location>
</feature>
<feature type="transmembrane region" description="Helical" evidence="6">
    <location>
        <begin position="540"/>
        <end position="563"/>
    </location>
</feature>
<gene>
    <name evidence="7" type="ORF">RJ641_022338</name>
</gene>
<dbReference type="InterPro" id="IPR036259">
    <property type="entry name" value="MFS_trans_sf"/>
</dbReference>
<protein>
    <submittedName>
        <fullName evidence="7">Proton-dependent oligopeptide transporter family</fullName>
    </submittedName>
</protein>
<dbReference type="SUPFAM" id="SSF103473">
    <property type="entry name" value="MFS general substrate transporter"/>
    <property type="match status" value="1"/>
</dbReference>
<evidence type="ECO:0000256" key="5">
    <source>
        <dbReference type="ARBA" id="ARBA00023136"/>
    </source>
</evidence>
<feature type="transmembrane region" description="Helical" evidence="6">
    <location>
        <begin position="96"/>
        <end position="117"/>
    </location>
</feature>
<evidence type="ECO:0000256" key="3">
    <source>
        <dbReference type="ARBA" id="ARBA00022692"/>
    </source>
</evidence>
<organism evidence="7 8">
    <name type="scientific">Dillenia turbinata</name>
    <dbReference type="NCBI Taxonomy" id="194707"/>
    <lineage>
        <taxon>Eukaryota</taxon>
        <taxon>Viridiplantae</taxon>
        <taxon>Streptophyta</taxon>
        <taxon>Embryophyta</taxon>
        <taxon>Tracheophyta</taxon>
        <taxon>Spermatophyta</taxon>
        <taxon>Magnoliopsida</taxon>
        <taxon>eudicotyledons</taxon>
        <taxon>Gunneridae</taxon>
        <taxon>Pentapetalae</taxon>
        <taxon>Dilleniales</taxon>
        <taxon>Dilleniaceae</taxon>
        <taxon>Dillenia</taxon>
    </lineage>
</organism>
<dbReference type="EMBL" id="JBAMMX010000027">
    <property type="protein sequence ID" value="KAK6912737.1"/>
    <property type="molecule type" value="Genomic_DNA"/>
</dbReference>
<proteinExistence type="inferred from homology"/>
<accession>A0AAN8YU51</accession>
<comment type="subcellular location">
    <subcellularLocation>
        <location evidence="1">Membrane</location>
        <topology evidence="1">Multi-pass membrane protein</topology>
    </subcellularLocation>
</comment>
<dbReference type="InterPro" id="IPR000109">
    <property type="entry name" value="POT_fam"/>
</dbReference>
<evidence type="ECO:0000256" key="4">
    <source>
        <dbReference type="ARBA" id="ARBA00022989"/>
    </source>
</evidence>
<keyword evidence="8" id="KW-1185">Reference proteome</keyword>
<dbReference type="GO" id="GO:0022857">
    <property type="term" value="F:transmembrane transporter activity"/>
    <property type="evidence" value="ECO:0007669"/>
    <property type="project" value="InterPro"/>
</dbReference>
<dbReference type="Proteomes" id="UP001370490">
    <property type="component" value="Unassembled WGS sequence"/>
</dbReference>
<keyword evidence="5 6" id="KW-0472">Membrane</keyword>
<dbReference type="AlphaFoldDB" id="A0AAN8YU51"/>